<keyword evidence="2" id="KW-1133">Transmembrane helix</keyword>
<evidence type="ECO:0008006" key="5">
    <source>
        <dbReference type="Google" id="ProtNLM"/>
    </source>
</evidence>
<evidence type="ECO:0000313" key="4">
    <source>
        <dbReference type="Proteomes" id="UP001595923"/>
    </source>
</evidence>
<feature type="compositionally biased region" description="Low complexity" evidence="1">
    <location>
        <begin position="623"/>
        <end position="639"/>
    </location>
</feature>
<accession>A0ABV9DXT3</accession>
<organism evidence="3 4">
    <name type="scientific">Nocardiopsis mangrovi</name>
    <dbReference type="NCBI Taxonomy" id="1179818"/>
    <lineage>
        <taxon>Bacteria</taxon>
        <taxon>Bacillati</taxon>
        <taxon>Actinomycetota</taxon>
        <taxon>Actinomycetes</taxon>
        <taxon>Streptosporangiales</taxon>
        <taxon>Nocardiopsidaceae</taxon>
        <taxon>Nocardiopsis</taxon>
    </lineage>
</organism>
<feature type="compositionally biased region" description="Low complexity" evidence="1">
    <location>
        <begin position="417"/>
        <end position="432"/>
    </location>
</feature>
<keyword evidence="2" id="KW-0472">Membrane</keyword>
<protein>
    <recommendedName>
        <fullName evidence="5">DUF2637 domain-containing protein</fullName>
    </recommendedName>
</protein>
<comment type="caution">
    <text evidence="3">The sequence shown here is derived from an EMBL/GenBank/DDBJ whole genome shotgun (WGS) entry which is preliminary data.</text>
</comment>
<feature type="compositionally biased region" description="Acidic residues" evidence="1">
    <location>
        <begin position="592"/>
        <end position="601"/>
    </location>
</feature>
<feature type="compositionally biased region" description="Pro residues" evidence="1">
    <location>
        <begin position="301"/>
        <end position="313"/>
    </location>
</feature>
<feature type="transmembrane region" description="Helical" evidence="2">
    <location>
        <begin position="94"/>
        <end position="113"/>
    </location>
</feature>
<feature type="compositionally biased region" description="Basic and acidic residues" evidence="1">
    <location>
        <begin position="207"/>
        <end position="218"/>
    </location>
</feature>
<dbReference type="EMBL" id="JBHSFQ010000010">
    <property type="protein sequence ID" value="MFC4562729.1"/>
    <property type="molecule type" value="Genomic_DNA"/>
</dbReference>
<feature type="region of interest" description="Disordered" evidence="1">
    <location>
        <begin position="157"/>
        <end position="676"/>
    </location>
</feature>
<sequence length="676" mass="69125">MAVETSSKTPGARRVPDRPGTGPGFAAIALTGLGVVVIAACAVLLSYNGIYQIARQGNIDPRPAHLYPGGFTLLLLMAFWTGYVLRAAPRSRRLWVDALILAMILLAAGASALEATGQRLLPQVAVVLTAVAPWLALLAAFRFFLWVWMHLRGEFPDDRPRRAGRDRPRGRRREPGPDDPTDVLTPVPATTERPGGEAPEPASPGRGEGEKPDGRADDDVAGTARLAPVPPAEDGDPPARGRTRGPGPLWPRPPEPRRGGTAPSARVPEQGEQGERRRQPSPRPEPPESSDAQAPSAPATPAGPPQAAEPPLPARREPADLIDPEPGTPPQGSRLPDTAEPLPSAAADDPRDTAADPAVTTAAAAGAAGAAAEKTRGAAPGPGSSPPEPVSGRVAEDHGAARDVRGTAAEADDAAEGAHGAHADGTAGDARGPAGDTPDTAIGTAAGARPPRSSASAGADAAEAGSADDTDLPRRTPGGMNAIKRAAAVQPVGRPLTRAAGTGASEGTAADAADEGFVHDPAPDDPTTDEAEPGTLPVPALPLPGAAAPAAPVPADIPAAGPATRPEQPFPAAPAGPGRRAAPAEGERSTDDGWEPEDDRPIDEARPAREERSADEAAQRGDAASVPAPSGPAFPAAAPIEKRPMVLKPRRMPMRGFPPPDPPSRRVRSQPRPPKD</sequence>
<feature type="transmembrane region" description="Helical" evidence="2">
    <location>
        <begin position="24"/>
        <end position="45"/>
    </location>
</feature>
<feature type="compositionally biased region" description="Basic and acidic residues" evidence="1">
    <location>
        <begin position="602"/>
        <end position="619"/>
    </location>
</feature>
<feature type="compositionally biased region" description="Low complexity" evidence="1">
    <location>
        <begin position="182"/>
        <end position="205"/>
    </location>
</feature>
<feature type="compositionally biased region" description="Low complexity" evidence="1">
    <location>
        <begin position="499"/>
        <end position="511"/>
    </location>
</feature>
<evidence type="ECO:0000313" key="3">
    <source>
        <dbReference type="EMBL" id="MFC4562729.1"/>
    </source>
</evidence>
<feature type="compositionally biased region" description="Low complexity" evidence="1">
    <location>
        <begin position="289"/>
        <end position="300"/>
    </location>
</feature>
<feature type="transmembrane region" description="Helical" evidence="2">
    <location>
        <begin position="66"/>
        <end position="88"/>
    </location>
</feature>
<evidence type="ECO:0000256" key="1">
    <source>
        <dbReference type="SAM" id="MobiDB-lite"/>
    </source>
</evidence>
<name>A0ABV9DXT3_9ACTN</name>
<feature type="compositionally biased region" description="Basic and acidic residues" evidence="1">
    <location>
        <begin position="157"/>
        <end position="167"/>
    </location>
</feature>
<feature type="compositionally biased region" description="Low complexity" evidence="1">
    <location>
        <begin position="575"/>
        <end position="584"/>
    </location>
</feature>
<feature type="compositionally biased region" description="Low complexity" evidence="1">
    <location>
        <begin position="533"/>
        <end position="567"/>
    </location>
</feature>
<evidence type="ECO:0000256" key="2">
    <source>
        <dbReference type="SAM" id="Phobius"/>
    </source>
</evidence>
<dbReference type="RefSeq" id="WP_378574159.1">
    <property type="nucleotide sequence ID" value="NZ_JBHSFQ010000010.1"/>
</dbReference>
<keyword evidence="4" id="KW-1185">Reference proteome</keyword>
<feature type="compositionally biased region" description="Low complexity" evidence="1">
    <location>
        <begin position="445"/>
        <end position="467"/>
    </location>
</feature>
<feature type="compositionally biased region" description="Low complexity" evidence="1">
    <location>
        <begin position="355"/>
        <end position="382"/>
    </location>
</feature>
<dbReference type="Proteomes" id="UP001595923">
    <property type="component" value="Unassembled WGS sequence"/>
</dbReference>
<gene>
    <name evidence="3" type="ORF">ACFO4E_12755</name>
</gene>
<feature type="transmembrane region" description="Helical" evidence="2">
    <location>
        <begin position="125"/>
        <end position="149"/>
    </location>
</feature>
<reference evidence="4" key="1">
    <citation type="journal article" date="2019" name="Int. J. Syst. Evol. Microbiol.">
        <title>The Global Catalogue of Microorganisms (GCM) 10K type strain sequencing project: providing services to taxonomists for standard genome sequencing and annotation.</title>
        <authorList>
            <consortium name="The Broad Institute Genomics Platform"/>
            <consortium name="The Broad Institute Genome Sequencing Center for Infectious Disease"/>
            <person name="Wu L."/>
            <person name="Ma J."/>
        </authorList>
    </citation>
    <scope>NUCLEOTIDE SEQUENCE [LARGE SCALE GENOMIC DNA]</scope>
    <source>
        <strain evidence="4">XZYJ18</strain>
    </source>
</reference>
<proteinExistence type="predicted"/>
<feature type="compositionally biased region" description="Basic and acidic residues" evidence="1">
    <location>
        <begin position="394"/>
        <end position="405"/>
    </location>
</feature>
<keyword evidence="2" id="KW-0812">Transmembrane</keyword>